<reference evidence="2" key="1">
    <citation type="journal article" date="2007" name="Science">
        <title>Draft genome of the filarial nematode parasite Brugia malayi.</title>
        <authorList>
            <person name="Ghedin E."/>
            <person name="Wang S."/>
            <person name="Spiro D."/>
            <person name="Caler E."/>
            <person name="Zhao Q."/>
            <person name="Crabtree J."/>
            <person name="Allen J.E."/>
            <person name="Delcher A.L."/>
            <person name="Guiliano D.B."/>
            <person name="Miranda-Saavedra D."/>
            <person name="Angiuoli S.V."/>
            <person name="Creasy T."/>
            <person name="Amedeo P."/>
            <person name="Haas B."/>
            <person name="El-Sayed N.M."/>
            <person name="Wortman J.R."/>
            <person name="Feldblyum T."/>
            <person name="Tallon L."/>
            <person name="Schatz M."/>
            <person name="Shumway M."/>
            <person name="Koo H."/>
            <person name="Salzberg S.L."/>
            <person name="Schobel S."/>
            <person name="Pertea M."/>
            <person name="Pop M."/>
            <person name="White O."/>
            <person name="Barton G.J."/>
            <person name="Carlow C.K."/>
            <person name="Crawford M.J."/>
            <person name="Daub J."/>
            <person name="Dimmic M.W."/>
            <person name="Estes C.F."/>
            <person name="Foster J.M."/>
            <person name="Ganatra M."/>
            <person name="Gregory W.F."/>
            <person name="Johnson N.M."/>
            <person name="Jin J."/>
            <person name="Komuniecki R."/>
            <person name="Korf I."/>
            <person name="Kumar S."/>
            <person name="Laney S."/>
            <person name="Li B.W."/>
            <person name="Li W."/>
            <person name="Lindblom T.H."/>
            <person name="Lustigman S."/>
            <person name="Ma D."/>
            <person name="Maina C.V."/>
            <person name="Martin D.M."/>
            <person name="McCarter J.P."/>
            <person name="McReynolds L."/>
            <person name="Mitreva M."/>
            <person name="Nutman T.B."/>
            <person name="Parkinson J."/>
            <person name="Peregrin-Alvarez J.M."/>
            <person name="Poole C."/>
            <person name="Ren Q."/>
            <person name="Saunders L."/>
            <person name="Sluder A.E."/>
            <person name="Smith K."/>
            <person name="Stanke M."/>
            <person name="Unnasch T.R."/>
            <person name="Ware J."/>
            <person name="Wei A.D."/>
            <person name="Weil G."/>
            <person name="Williams D.J."/>
            <person name="Zhang Y."/>
            <person name="Williams S.A."/>
            <person name="Fraser-Liggett C."/>
            <person name="Slatko B."/>
            <person name="Blaxter M.L."/>
            <person name="Scott A.L."/>
        </authorList>
    </citation>
    <scope>NUCLEOTIDE SEQUENCE [LARGE SCALE GENOMIC DNA]</scope>
</reference>
<dbReference type="InterPro" id="IPR015943">
    <property type="entry name" value="WD40/YVTN_repeat-like_dom_sf"/>
</dbReference>
<name>A8PT22_BRUMA</name>
<dbReference type="AlphaFoldDB" id="A8PT22"/>
<dbReference type="PROSITE" id="PS50082">
    <property type="entry name" value="WD_REPEATS_2"/>
    <property type="match status" value="1"/>
</dbReference>
<proteinExistence type="predicted"/>
<dbReference type="SMART" id="SM00320">
    <property type="entry name" value="WD40"/>
    <property type="match status" value="1"/>
</dbReference>
<feature type="repeat" description="WD" evidence="1">
    <location>
        <begin position="36"/>
        <end position="62"/>
    </location>
</feature>
<evidence type="ECO:0000313" key="2">
    <source>
        <dbReference type="EMBL" id="EDP33156.1"/>
    </source>
</evidence>
<sequence length="62" mass="7157">MVLILRFVTWKSVSLPMYVKEAIRSDIAIRIFRRGVHSVSWHPKGNMLLSAGKEKTVCLWTV</sequence>
<accession>A8PT22</accession>
<dbReference type="EMBL" id="DS239400">
    <property type="protein sequence ID" value="EDP33156.1"/>
    <property type="molecule type" value="Genomic_DNA"/>
</dbReference>
<gene>
    <name evidence="2" type="ORF">Bm1_33650</name>
</gene>
<dbReference type="SUPFAM" id="SSF50978">
    <property type="entry name" value="WD40 repeat-like"/>
    <property type="match status" value="1"/>
</dbReference>
<dbReference type="Pfam" id="PF00400">
    <property type="entry name" value="WD40"/>
    <property type="match status" value="1"/>
</dbReference>
<dbReference type="Gene3D" id="2.130.10.10">
    <property type="entry name" value="YVTN repeat-like/Quinoprotein amine dehydrogenase"/>
    <property type="match status" value="1"/>
</dbReference>
<organism evidence="2">
    <name type="scientific">Brugia malayi</name>
    <name type="common">Filarial nematode worm</name>
    <dbReference type="NCBI Taxonomy" id="6279"/>
    <lineage>
        <taxon>Eukaryota</taxon>
        <taxon>Metazoa</taxon>
        <taxon>Ecdysozoa</taxon>
        <taxon>Nematoda</taxon>
        <taxon>Chromadorea</taxon>
        <taxon>Rhabditida</taxon>
        <taxon>Spirurina</taxon>
        <taxon>Spiruromorpha</taxon>
        <taxon>Filarioidea</taxon>
        <taxon>Onchocercidae</taxon>
        <taxon>Brugia</taxon>
    </lineage>
</organism>
<evidence type="ECO:0000256" key="1">
    <source>
        <dbReference type="PROSITE-ProRule" id="PRU00221"/>
    </source>
</evidence>
<protein>
    <submittedName>
        <fullName evidence="2">Uncharacterized protein</fullName>
    </submittedName>
</protein>
<dbReference type="PROSITE" id="PS50294">
    <property type="entry name" value="WD_REPEATS_REGION"/>
    <property type="match status" value="1"/>
</dbReference>
<dbReference type="InterPro" id="IPR001680">
    <property type="entry name" value="WD40_rpt"/>
</dbReference>
<keyword evidence="1" id="KW-0853">WD repeat</keyword>
<dbReference type="InterPro" id="IPR036322">
    <property type="entry name" value="WD40_repeat_dom_sf"/>
</dbReference>